<sequence length="249" mass="26801">MSDKKNTEIAVNEGFAALANRDVLNEAMADDCQGLEFSFDRVKLPAGGGTAFEIPSAESDESEMAKDITGVIVYNHPAYAYYHDKYTGGNNPPDCGSFDGVTGIGTPGGNCQNCPYNKFGSGEGQSKLCKNKRMLYILREGELFPITLSLPTGSLKSFTNYVKSQLSRGRKLNQVVTKITLKKATNASGIAFSQAVFSFERMLTADERSAVAGVSETVKVYAANLTPASLIDDEPLVDPETGEIIEPLK</sequence>
<dbReference type="EMBL" id="BK016000">
    <property type="protein sequence ID" value="DAF89016.1"/>
    <property type="molecule type" value="Genomic_DNA"/>
</dbReference>
<evidence type="ECO:0000313" key="1">
    <source>
        <dbReference type="EMBL" id="DAF89016.1"/>
    </source>
</evidence>
<name>A0A8S5U3I0_9CAUD</name>
<proteinExistence type="predicted"/>
<reference evidence="1" key="1">
    <citation type="journal article" date="2021" name="Proc. Natl. Acad. Sci. U.S.A.">
        <title>A Catalog of Tens of Thousands of Viruses from Human Metagenomes Reveals Hidden Associations with Chronic Diseases.</title>
        <authorList>
            <person name="Tisza M.J."/>
            <person name="Buck C.B."/>
        </authorList>
    </citation>
    <scope>NUCLEOTIDE SEQUENCE</scope>
    <source>
        <strain evidence="1">CtSA812</strain>
    </source>
</reference>
<organism evidence="1">
    <name type="scientific">Siphoviridae sp. ctSA812</name>
    <dbReference type="NCBI Taxonomy" id="2825508"/>
    <lineage>
        <taxon>Viruses</taxon>
        <taxon>Duplodnaviria</taxon>
        <taxon>Heunggongvirae</taxon>
        <taxon>Uroviricota</taxon>
        <taxon>Caudoviricetes</taxon>
    </lineage>
</organism>
<protein>
    <submittedName>
        <fullName evidence="1">Uncharacterized protein</fullName>
    </submittedName>
</protein>
<accession>A0A8S5U3I0</accession>